<comment type="caution">
    <text evidence="1">The sequence shown here is derived from an EMBL/GenBank/DDBJ whole genome shotgun (WGS) entry which is preliminary data.</text>
</comment>
<evidence type="ECO:0000313" key="2">
    <source>
        <dbReference type="Proteomes" id="UP001595632"/>
    </source>
</evidence>
<organism evidence="1 2">
    <name type="scientific">Psychromarinibacter halotolerans</name>
    <dbReference type="NCBI Taxonomy" id="1775175"/>
    <lineage>
        <taxon>Bacteria</taxon>
        <taxon>Pseudomonadati</taxon>
        <taxon>Pseudomonadota</taxon>
        <taxon>Alphaproteobacteria</taxon>
        <taxon>Rhodobacterales</taxon>
        <taxon>Paracoccaceae</taxon>
        <taxon>Psychromarinibacter</taxon>
    </lineage>
</organism>
<keyword evidence="2" id="KW-1185">Reference proteome</keyword>
<protein>
    <recommendedName>
        <fullName evidence="3">Tetratricopeptide repeat protein</fullName>
    </recommendedName>
</protein>
<sequence>MPLFAGPAVTRSGGTDFSAARAASEQAFVDALPGARARAALDHAQFLISWMMLPEALSYVDFAANALEARGELADRIQAYRAMLALLSQPGMQPETVAFPDSWQNDLVWPIVAEIHNGAEVDASRILQALVAHERHSGPVVARIVPILFDAALSVSDYRLARDVLDVARVRTDLPGSPRMLLMRGRLAQAEGDRQTAFDLYAWAAESRDRAAAEARLALADLALEDPGQSIREHVRDLLVDGIRQWRGDDLALALLTRLAQVAEELGDLETAIITMSFIEEDHPGTREADLAAERIAVILTHLSDAIGSDALPLGRTLPIVRHIEPYMSRHVERAVVRGALAAQFDREGLTLAAQAEYADIWDSLLAPDRRALPPALLDRLVLEQSKRLMRESNPAAAVSIIAQRPVQMDASLDPEFAKIEMVVTGSLERITATAPGVSLEVAREALARDMDTLALTEFQRAGILPLVDGINAARLAAELGDADSAAFMRVLPEERRELLLRLAAARVAKAPVVSPLSVESAQNTLEQAGDTLSAVTDLMNAEDTGQ</sequence>
<dbReference type="RefSeq" id="WP_275632024.1">
    <property type="nucleotide sequence ID" value="NZ_JARGYD010000002.1"/>
</dbReference>
<gene>
    <name evidence="1" type="ORF">ACFOGP_03345</name>
</gene>
<reference evidence="2" key="1">
    <citation type="journal article" date="2019" name="Int. J. Syst. Evol. Microbiol.">
        <title>The Global Catalogue of Microorganisms (GCM) 10K type strain sequencing project: providing services to taxonomists for standard genome sequencing and annotation.</title>
        <authorList>
            <consortium name="The Broad Institute Genomics Platform"/>
            <consortium name="The Broad Institute Genome Sequencing Center for Infectious Disease"/>
            <person name="Wu L."/>
            <person name="Ma J."/>
        </authorList>
    </citation>
    <scope>NUCLEOTIDE SEQUENCE [LARGE SCALE GENOMIC DNA]</scope>
    <source>
        <strain evidence="2">KCTC 52366</strain>
    </source>
</reference>
<dbReference type="EMBL" id="JBHRTB010000010">
    <property type="protein sequence ID" value="MFC3141725.1"/>
    <property type="molecule type" value="Genomic_DNA"/>
</dbReference>
<accession>A0ABV7GNZ6</accession>
<dbReference type="Proteomes" id="UP001595632">
    <property type="component" value="Unassembled WGS sequence"/>
</dbReference>
<evidence type="ECO:0008006" key="3">
    <source>
        <dbReference type="Google" id="ProtNLM"/>
    </source>
</evidence>
<name>A0ABV7GNZ6_9RHOB</name>
<evidence type="ECO:0000313" key="1">
    <source>
        <dbReference type="EMBL" id="MFC3141725.1"/>
    </source>
</evidence>
<proteinExistence type="predicted"/>